<evidence type="ECO:0000256" key="3">
    <source>
        <dbReference type="ARBA" id="ARBA00023043"/>
    </source>
</evidence>
<organism evidence="6 7">
    <name type="scientific">Edaphochlamys debaryana</name>
    <dbReference type="NCBI Taxonomy" id="47281"/>
    <lineage>
        <taxon>Eukaryota</taxon>
        <taxon>Viridiplantae</taxon>
        <taxon>Chlorophyta</taxon>
        <taxon>core chlorophytes</taxon>
        <taxon>Chlorophyceae</taxon>
        <taxon>CS clade</taxon>
        <taxon>Chlamydomonadales</taxon>
        <taxon>Chlamydomonadales incertae sedis</taxon>
        <taxon>Edaphochlamys</taxon>
    </lineage>
</organism>
<reference evidence="6" key="1">
    <citation type="journal article" date="2020" name="bioRxiv">
        <title>Comparative genomics of Chlamydomonas.</title>
        <authorList>
            <person name="Craig R.J."/>
            <person name="Hasan A.R."/>
            <person name="Ness R.W."/>
            <person name="Keightley P.D."/>
        </authorList>
    </citation>
    <scope>NUCLEOTIDE SEQUENCE</scope>
    <source>
        <strain evidence="6">CCAP 11/70</strain>
    </source>
</reference>
<evidence type="ECO:0000256" key="1">
    <source>
        <dbReference type="ARBA" id="ARBA00004906"/>
    </source>
</evidence>
<feature type="region of interest" description="Disordered" evidence="4">
    <location>
        <begin position="122"/>
        <end position="179"/>
    </location>
</feature>
<dbReference type="Gene3D" id="3.30.710.10">
    <property type="entry name" value="Potassium Channel Kv1.1, Chain A"/>
    <property type="match status" value="1"/>
</dbReference>
<evidence type="ECO:0000256" key="2">
    <source>
        <dbReference type="ARBA" id="ARBA00022737"/>
    </source>
</evidence>
<comment type="pathway">
    <text evidence="1">Protein modification; protein ubiquitination.</text>
</comment>
<feature type="domain" description="BTB" evidence="5">
    <location>
        <begin position="492"/>
        <end position="564"/>
    </location>
</feature>
<gene>
    <name evidence="6" type="ORF">HYH03_001991</name>
</gene>
<dbReference type="SMART" id="SM00225">
    <property type="entry name" value="BTB"/>
    <property type="match status" value="1"/>
</dbReference>
<evidence type="ECO:0000313" key="7">
    <source>
        <dbReference type="Proteomes" id="UP000612055"/>
    </source>
</evidence>
<feature type="compositionally biased region" description="Acidic residues" evidence="4">
    <location>
        <begin position="366"/>
        <end position="375"/>
    </location>
</feature>
<dbReference type="SUPFAM" id="SSF54695">
    <property type="entry name" value="POZ domain"/>
    <property type="match status" value="1"/>
</dbReference>
<sequence>MADDERYHLVCEPRVLEAAAVVTRCRPGPAGTADGPAPSETLILSSYSGSLLPLEGADGFGGLRLRERLLLNAAGEPGRLFFVTPDADKFRCAAAGPQGYLYCASRQCVMAVSPDNCVTHIAGRPAPRNSDDGGDGDPGPRPGLDGDDSDDDAPLMYRGRGRGRHQAAADGGLNAGDDDDHALLQRMELLQAQIQVQAQMQAQGQIEAQVQAQAAQVQAEAPAGNGAEARGVGPGPSGAAAGAFFDPMDLSLSDISCLAFAGEYERGSLFMASGWDVYCLRFAASSGPLRPLAQKLPFRMRGCIRGLACDYHGPQGNGRLVIRTRNALYRWPLFTGPVDPGAGANVGAGAANGTAGHPELTLLAGSDDDDEEGEEEGGRSEEEDRTRLTGLALDVEGAAYLSNCNDEDSIVLRRVGLDGSVTTVAASVLDDRPSRTLGFLPNGCLVLASRYRMRVMHLGLRAPPPLAPPREGPRLRTLAADVGSLLSDPQGSDLVVVVGDRRFEVHTLILSARCDYFKHSLAPEWLAAQAANAGPREVTLQDADPAAFELLLRFVYTGRVGIPAALAQPLAELADRLLLPELCRAAQAVVLSGVTLQSVVDLLLWAEQRGEGFSRLLADLKHWYLEHQEEVLQAAEGSVRRLLAASPDLVLSLMAGAARACKRRRTL</sequence>
<dbReference type="GO" id="GO:0000151">
    <property type="term" value="C:ubiquitin ligase complex"/>
    <property type="evidence" value="ECO:0007669"/>
    <property type="project" value="TreeGrafter"/>
</dbReference>
<dbReference type="OrthoDB" id="585504at2759"/>
<dbReference type="PANTHER" id="PTHR46231">
    <property type="entry name" value="ANKYRIN REPEAT AND BTB/POZ DOMAIN-CONTAINING PROTEIN 1"/>
    <property type="match status" value="1"/>
</dbReference>
<keyword evidence="7" id="KW-1185">Reference proteome</keyword>
<dbReference type="Pfam" id="PF00651">
    <property type="entry name" value="BTB"/>
    <property type="match status" value="1"/>
</dbReference>
<feature type="region of interest" description="Disordered" evidence="4">
    <location>
        <begin position="357"/>
        <end position="387"/>
    </location>
</feature>
<keyword evidence="2" id="KW-0677">Repeat</keyword>
<dbReference type="EMBL" id="JAEHOE010000004">
    <property type="protein sequence ID" value="KAG2500422.1"/>
    <property type="molecule type" value="Genomic_DNA"/>
</dbReference>
<accession>A0A835YEW4</accession>
<evidence type="ECO:0000313" key="6">
    <source>
        <dbReference type="EMBL" id="KAG2500422.1"/>
    </source>
</evidence>
<evidence type="ECO:0000256" key="4">
    <source>
        <dbReference type="SAM" id="MobiDB-lite"/>
    </source>
</evidence>
<name>A0A835YEW4_9CHLO</name>
<comment type="caution">
    <text evidence="6">The sequence shown here is derived from an EMBL/GenBank/DDBJ whole genome shotgun (WGS) entry which is preliminary data.</text>
</comment>
<dbReference type="InterPro" id="IPR000210">
    <property type="entry name" value="BTB/POZ_dom"/>
</dbReference>
<feature type="compositionally biased region" description="Basic and acidic residues" evidence="4">
    <location>
        <begin position="376"/>
        <end position="387"/>
    </location>
</feature>
<dbReference type="GO" id="GO:0005737">
    <property type="term" value="C:cytoplasm"/>
    <property type="evidence" value="ECO:0007669"/>
    <property type="project" value="TreeGrafter"/>
</dbReference>
<proteinExistence type="predicted"/>
<dbReference type="AlphaFoldDB" id="A0A835YEW4"/>
<dbReference type="PANTHER" id="PTHR46231:SF1">
    <property type="entry name" value="ANKYRIN REPEAT AND BTB_POZ DOMAIN-CONTAINING PROTEIN 1"/>
    <property type="match status" value="1"/>
</dbReference>
<dbReference type="PROSITE" id="PS50097">
    <property type="entry name" value="BTB"/>
    <property type="match status" value="1"/>
</dbReference>
<evidence type="ECO:0000259" key="5">
    <source>
        <dbReference type="PROSITE" id="PS50097"/>
    </source>
</evidence>
<dbReference type="InterPro" id="IPR044515">
    <property type="entry name" value="ABTB1"/>
</dbReference>
<protein>
    <recommendedName>
        <fullName evidence="5">BTB domain-containing protein</fullName>
    </recommendedName>
</protein>
<keyword evidence="3" id="KW-0040">ANK repeat</keyword>
<dbReference type="Proteomes" id="UP000612055">
    <property type="component" value="Unassembled WGS sequence"/>
</dbReference>
<dbReference type="CDD" id="cd18186">
    <property type="entry name" value="BTB_POZ_ZBTB_KLHL-like"/>
    <property type="match status" value="1"/>
</dbReference>
<dbReference type="InterPro" id="IPR011333">
    <property type="entry name" value="SKP1/BTB/POZ_sf"/>
</dbReference>